<dbReference type="OrthoDB" id="2680086at2"/>
<feature type="transmembrane region" description="Helical" evidence="1">
    <location>
        <begin position="66"/>
        <end position="90"/>
    </location>
</feature>
<name>A0A4Q2EFE2_9ACTN</name>
<comment type="caution">
    <text evidence="3">The sequence shown here is derived from an EMBL/GenBank/DDBJ whole genome shotgun (WGS) entry which is preliminary data.</text>
</comment>
<feature type="transmembrane region" description="Helical" evidence="1">
    <location>
        <begin position="306"/>
        <end position="324"/>
    </location>
</feature>
<accession>A0A4Q2EFE2</accession>
<dbReference type="EMBL" id="PPCV01000005">
    <property type="protein sequence ID" value="RXW31991.1"/>
    <property type="molecule type" value="Genomic_DNA"/>
</dbReference>
<gene>
    <name evidence="3" type="ORF">C1706_08065</name>
</gene>
<dbReference type="GO" id="GO:0004175">
    <property type="term" value="F:endopeptidase activity"/>
    <property type="evidence" value="ECO:0007669"/>
    <property type="project" value="UniProtKB-ARBA"/>
</dbReference>
<feature type="transmembrane region" description="Helical" evidence="1">
    <location>
        <begin position="110"/>
        <end position="130"/>
    </location>
</feature>
<dbReference type="GO" id="GO:0080120">
    <property type="term" value="P:CAAX-box protein maturation"/>
    <property type="evidence" value="ECO:0007669"/>
    <property type="project" value="UniProtKB-ARBA"/>
</dbReference>
<organism evidence="3 4">
    <name type="scientific">Propioniciclava flava</name>
    <dbReference type="NCBI Taxonomy" id="2072026"/>
    <lineage>
        <taxon>Bacteria</taxon>
        <taxon>Bacillati</taxon>
        <taxon>Actinomycetota</taxon>
        <taxon>Actinomycetes</taxon>
        <taxon>Propionibacteriales</taxon>
        <taxon>Propionibacteriaceae</taxon>
        <taxon>Propioniciclava</taxon>
    </lineage>
</organism>
<evidence type="ECO:0000313" key="4">
    <source>
        <dbReference type="Proteomes" id="UP000290624"/>
    </source>
</evidence>
<feature type="transmembrane region" description="Helical" evidence="1">
    <location>
        <begin position="213"/>
        <end position="239"/>
    </location>
</feature>
<evidence type="ECO:0000313" key="3">
    <source>
        <dbReference type="EMBL" id="RXW31991.1"/>
    </source>
</evidence>
<dbReference type="RefSeq" id="WP_129458731.1">
    <property type="nucleotide sequence ID" value="NZ_PPCV01000005.1"/>
</dbReference>
<dbReference type="Pfam" id="PF02517">
    <property type="entry name" value="Rce1-like"/>
    <property type="match status" value="1"/>
</dbReference>
<dbReference type="Proteomes" id="UP000290624">
    <property type="component" value="Unassembled WGS sequence"/>
</dbReference>
<sequence>MTSNAQPPQAGLPGQAASSGVPAGAMPAWTLDMASLPAHLRPALPVMERDYFAFWRAPRFRWWKSLLAIVLGGVVFLFLSGILGTIGMLMDGTDPLAVVQGRSGIGPAFFIANNISLALCVPLAMVTAWVCVQQRPRWLTSVAGRMRWRWFFVVVAAILPLWILLIGIGLLVAPPSGVGLWPHTTLMVVGILLTTPLQAAGEEYLVRGLLGRAVAAWLPNPVVGFGLSTIVTAGVFMLLHGAGDPWLNVFYVAFGVVGSWLTWRTGGLEAAVAIHVVNNMLSEAILPFVDMSGMFNRTAGAGDPSILINIGVLVLAALIVEFLARRADLVTRARPGAFELEATLTSMAGYGLPPGGPAAGYGPPPGGTARA</sequence>
<evidence type="ECO:0000256" key="1">
    <source>
        <dbReference type="SAM" id="Phobius"/>
    </source>
</evidence>
<dbReference type="AlphaFoldDB" id="A0A4Q2EFE2"/>
<dbReference type="InterPro" id="IPR003675">
    <property type="entry name" value="Rce1/LyrA-like_dom"/>
</dbReference>
<keyword evidence="1" id="KW-0812">Transmembrane</keyword>
<feature type="domain" description="CAAX prenyl protease 2/Lysostaphin resistance protein A-like" evidence="2">
    <location>
        <begin position="187"/>
        <end position="280"/>
    </location>
</feature>
<protein>
    <recommendedName>
        <fullName evidence="2">CAAX prenyl protease 2/Lysostaphin resistance protein A-like domain-containing protein</fullName>
    </recommendedName>
</protein>
<keyword evidence="4" id="KW-1185">Reference proteome</keyword>
<keyword evidence="1" id="KW-1133">Transmembrane helix</keyword>
<keyword evidence="1" id="KW-0472">Membrane</keyword>
<reference evidence="3 4" key="1">
    <citation type="submission" date="2018-01" db="EMBL/GenBank/DDBJ databases">
        <title>Lactibacter flavus gen. nov., sp. nov., a novel bacterium of the family Propionibacteriaceae isolated from raw milk and dairy products.</title>
        <authorList>
            <person name="Wenning M."/>
            <person name="Breitenwieser F."/>
            <person name="Huptas C."/>
            <person name="von Neubeck M."/>
            <person name="Busse H.-J."/>
            <person name="Scherer S."/>
        </authorList>
    </citation>
    <scope>NUCLEOTIDE SEQUENCE [LARGE SCALE GENOMIC DNA]</scope>
    <source>
        <strain evidence="3 4">VG341</strain>
    </source>
</reference>
<feature type="transmembrane region" description="Helical" evidence="1">
    <location>
        <begin position="150"/>
        <end position="174"/>
    </location>
</feature>
<proteinExistence type="predicted"/>
<evidence type="ECO:0000259" key="2">
    <source>
        <dbReference type="Pfam" id="PF02517"/>
    </source>
</evidence>
<feature type="transmembrane region" description="Helical" evidence="1">
    <location>
        <begin position="245"/>
        <end position="263"/>
    </location>
</feature>